<gene>
    <name evidence="8" type="ORF">X975_07110</name>
</gene>
<dbReference type="GO" id="GO:0051123">
    <property type="term" value="P:RNA polymerase II preinitiation complex assembly"/>
    <property type="evidence" value="ECO:0007669"/>
    <property type="project" value="TreeGrafter"/>
</dbReference>
<dbReference type="InterPro" id="IPR037817">
    <property type="entry name" value="TAF7"/>
</dbReference>
<evidence type="ECO:0000256" key="4">
    <source>
        <dbReference type="ARBA" id="ARBA00023163"/>
    </source>
</evidence>
<dbReference type="GO" id="GO:0016251">
    <property type="term" value="F:RNA polymerase II general transcription initiation factor activity"/>
    <property type="evidence" value="ECO:0007669"/>
    <property type="project" value="TreeGrafter"/>
</dbReference>
<evidence type="ECO:0000256" key="3">
    <source>
        <dbReference type="ARBA" id="ARBA00023015"/>
    </source>
</evidence>
<sequence length="399" mass="45768">MIDEAKKTGGDAPVELESQFILRLPPTPAAALRAAVRSGVMNLEDRLAIQLEADMRHATVQFDKWTLPAKLYDLPTIIESCKTLDRKIFYKTADISQIMIAHEDAAKSDEEISPKKKDKDAKDKRYILPYGLTAPLKNVRKRRFRKTLKKKYVDLPDVEKEVKRLLRTDTEAISVKYEVVNAEDEKSDIRNNDRDFSVEGPLSLEERELSNSQTADVAEYDIFGEVLSSSEESAEEDDVNVVDVAEKQANRKLESITEEQEKAENDEEIKGDKEIMDLSKSMQLSPETAEQFQDQEYGNENDSIAVSQLESATAGENLGQLLKEQKTEEERMALMEKLDELEHTISNLQAKRRSQELEIMSIENQALRQRFQANIDRLKQDEYEKQMEYNEIMSILHDN</sequence>
<keyword evidence="5" id="KW-0539">Nucleus</keyword>
<dbReference type="Proteomes" id="UP000054359">
    <property type="component" value="Unassembled WGS sequence"/>
</dbReference>
<protein>
    <submittedName>
        <fullName evidence="8">Transcription initiation factor TFIID subunit 7</fullName>
    </submittedName>
</protein>
<evidence type="ECO:0000313" key="8">
    <source>
        <dbReference type="EMBL" id="KFM68872.1"/>
    </source>
</evidence>
<keyword evidence="4" id="KW-0804">Transcription</keyword>
<organism evidence="8 9">
    <name type="scientific">Stegodyphus mimosarum</name>
    <name type="common">African social velvet spider</name>
    <dbReference type="NCBI Taxonomy" id="407821"/>
    <lineage>
        <taxon>Eukaryota</taxon>
        <taxon>Metazoa</taxon>
        <taxon>Ecdysozoa</taxon>
        <taxon>Arthropoda</taxon>
        <taxon>Chelicerata</taxon>
        <taxon>Arachnida</taxon>
        <taxon>Araneae</taxon>
        <taxon>Araneomorphae</taxon>
        <taxon>Entelegynae</taxon>
        <taxon>Eresoidea</taxon>
        <taxon>Eresidae</taxon>
        <taxon>Stegodyphus</taxon>
    </lineage>
</organism>
<evidence type="ECO:0000313" key="9">
    <source>
        <dbReference type="Proteomes" id="UP000054359"/>
    </source>
</evidence>
<dbReference type="SMART" id="SM01370">
    <property type="entry name" value="TAFII55_N"/>
    <property type="match status" value="1"/>
</dbReference>
<dbReference type="AlphaFoldDB" id="A0A087TUT3"/>
<dbReference type="OMA" id="KWEKMQN"/>
<dbReference type="PANTHER" id="PTHR12228">
    <property type="entry name" value="TRANSCRIPTION INITIATION FACTOR TFIID 55 KD SUBUNIT-RELATED"/>
    <property type="match status" value="1"/>
</dbReference>
<dbReference type="GO" id="GO:0005669">
    <property type="term" value="C:transcription factor TFIID complex"/>
    <property type="evidence" value="ECO:0007669"/>
    <property type="project" value="InterPro"/>
</dbReference>
<evidence type="ECO:0000259" key="7">
    <source>
        <dbReference type="SMART" id="SM01370"/>
    </source>
</evidence>
<evidence type="ECO:0000256" key="2">
    <source>
        <dbReference type="ARBA" id="ARBA00009368"/>
    </source>
</evidence>
<name>A0A087TUT3_STEMI</name>
<dbReference type="GO" id="GO:0003743">
    <property type="term" value="F:translation initiation factor activity"/>
    <property type="evidence" value="ECO:0007669"/>
    <property type="project" value="UniProtKB-KW"/>
</dbReference>
<comment type="similarity">
    <text evidence="2">Belongs to the TAF7 family.</text>
</comment>
<evidence type="ECO:0000256" key="1">
    <source>
        <dbReference type="ARBA" id="ARBA00004123"/>
    </source>
</evidence>
<accession>A0A087TUT3</accession>
<evidence type="ECO:0000256" key="6">
    <source>
        <dbReference type="SAM" id="Coils"/>
    </source>
</evidence>
<dbReference type="PANTHER" id="PTHR12228:SF0">
    <property type="entry name" value="TATA-BOX BINDING PROTEIN ASSOCIATED FACTOR 7"/>
    <property type="match status" value="1"/>
</dbReference>
<feature type="non-terminal residue" evidence="8">
    <location>
        <position position="399"/>
    </location>
</feature>
<feature type="domain" description="TAFII55 protein conserved region" evidence="7">
    <location>
        <begin position="16"/>
        <end position="174"/>
    </location>
</feature>
<keyword evidence="9" id="KW-1185">Reference proteome</keyword>
<keyword evidence="8" id="KW-0396">Initiation factor</keyword>
<dbReference type="Pfam" id="PF04658">
    <property type="entry name" value="TAFII55_N"/>
    <property type="match status" value="1"/>
</dbReference>
<dbReference type="STRING" id="407821.A0A087TUT3"/>
<comment type="subcellular location">
    <subcellularLocation>
        <location evidence="1">Nucleus</location>
    </subcellularLocation>
</comment>
<proteinExistence type="inferred from homology"/>
<dbReference type="CDD" id="cd08047">
    <property type="entry name" value="TAF7"/>
    <property type="match status" value="1"/>
</dbReference>
<dbReference type="EMBL" id="KK116825">
    <property type="protein sequence ID" value="KFM68872.1"/>
    <property type="molecule type" value="Genomic_DNA"/>
</dbReference>
<feature type="coiled-coil region" evidence="6">
    <location>
        <begin position="324"/>
        <end position="365"/>
    </location>
</feature>
<reference evidence="8 9" key="1">
    <citation type="submission" date="2013-11" db="EMBL/GenBank/DDBJ databases">
        <title>Genome sequencing of Stegodyphus mimosarum.</title>
        <authorList>
            <person name="Bechsgaard J."/>
        </authorList>
    </citation>
    <scope>NUCLEOTIDE SEQUENCE [LARGE SCALE GENOMIC DNA]</scope>
</reference>
<keyword evidence="3" id="KW-0805">Transcription regulation</keyword>
<dbReference type="InterPro" id="IPR006751">
    <property type="entry name" value="TAFII55_prot_cons_reg"/>
</dbReference>
<dbReference type="OrthoDB" id="153872at2759"/>
<keyword evidence="8" id="KW-0648">Protein biosynthesis</keyword>
<evidence type="ECO:0000256" key="5">
    <source>
        <dbReference type="ARBA" id="ARBA00023242"/>
    </source>
</evidence>
<keyword evidence="6" id="KW-0175">Coiled coil</keyword>